<organism evidence="5 6">
    <name type="scientific">Enterococcus canis</name>
    <dbReference type="NCBI Taxonomy" id="214095"/>
    <lineage>
        <taxon>Bacteria</taxon>
        <taxon>Bacillati</taxon>
        <taxon>Bacillota</taxon>
        <taxon>Bacilli</taxon>
        <taxon>Lactobacillales</taxon>
        <taxon>Enterococcaceae</taxon>
        <taxon>Enterococcus</taxon>
    </lineage>
</organism>
<feature type="domain" description="HTH araC/xylS-type" evidence="4">
    <location>
        <begin position="173"/>
        <end position="271"/>
    </location>
</feature>
<keyword evidence="3" id="KW-0804">Transcription</keyword>
<dbReference type="PROSITE" id="PS01124">
    <property type="entry name" value="HTH_ARAC_FAMILY_2"/>
    <property type="match status" value="1"/>
</dbReference>
<dbReference type="SMART" id="SM00342">
    <property type="entry name" value="HTH_ARAC"/>
    <property type="match status" value="1"/>
</dbReference>
<dbReference type="PRINTS" id="PR00032">
    <property type="entry name" value="HTHARAC"/>
</dbReference>
<dbReference type="SUPFAM" id="SSF46689">
    <property type="entry name" value="Homeodomain-like"/>
    <property type="match status" value="2"/>
</dbReference>
<accession>A0A1L8RJT4</accession>
<dbReference type="STRING" id="214095.RU97_GL000241"/>
<keyword evidence="6" id="KW-1185">Reference proteome</keyword>
<gene>
    <name evidence="5" type="ORF">RU97_GL000241</name>
</gene>
<dbReference type="InterPro" id="IPR009057">
    <property type="entry name" value="Homeodomain-like_sf"/>
</dbReference>
<dbReference type="InterPro" id="IPR037923">
    <property type="entry name" value="HTH-like"/>
</dbReference>
<dbReference type="Proteomes" id="UP000181884">
    <property type="component" value="Unassembled WGS sequence"/>
</dbReference>
<dbReference type="CDD" id="cd02209">
    <property type="entry name" value="cupin_XRE_C"/>
    <property type="match status" value="1"/>
</dbReference>
<dbReference type="Pfam" id="PF12833">
    <property type="entry name" value="HTH_18"/>
    <property type="match status" value="1"/>
</dbReference>
<dbReference type="SUPFAM" id="SSF51215">
    <property type="entry name" value="Regulatory protein AraC"/>
    <property type="match status" value="1"/>
</dbReference>
<dbReference type="InterPro" id="IPR020449">
    <property type="entry name" value="Tscrpt_reg_AraC-type_HTH"/>
</dbReference>
<comment type="caution">
    <text evidence="5">The sequence shown here is derived from an EMBL/GenBank/DDBJ whole genome shotgun (WGS) entry which is preliminary data.</text>
</comment>
<dbReference type="Gene3D" id="1.10.10.60">
    <property type="entry name" value="Homeodomain-like"/>
    <property type="match status" value="2"/>
</dbReference>
<dbReference type="Pfam" id="PF02311">
    <property type="entry name" value="AraC_binding"/>
    <property type="match status" value="1"/>
</dbReference>
<keyword evidence="1" id="KW-0805">Transcription regulation</keyword>
<dbReference type="PANTHER" id="PTHR43280">
    <property type="entry name" value="ARAC-FAMILY TRANSCRIPTIONAL REGULATOR"/>
    <property type="match status" value="1"/>
</dbReference>
<evidence type="ECO:0000259" key="4">
    <source>
        <dbReference type="PROSITE" id="PS01124"/>
    </source>
</evidence>
<evidence type="ECO:0000256" key="2">
    <source>
        <dbReference type="ARBA" id="ARBA00023125"/>
    </source>
</evidence>
<dbReference type="InterPro" id="IPR018060">
    <property type="entry name" value="HTH_AraC"/>
</dbReference>
<protein>
    <recommendedName>
        <fullName evidence="4">HTH araC/xylS-type domain-containing protein</fullName>
    </recommendedName>
</protein>
<dbReference type="RefSeq" id="WP_067391803.1">
    <property type="nucleotide sequence ID" value="NZ_JXKH01000001.1"/>
</dbReference>
<reference evidence="5 6" key="1">
    <citation type="submission" date="2014-12" db="EMBL/GenBank/DDBJ databases">
        <title>Draft genome sequences of 29 type strains of Enterococci.</title>
        <authorList>
            <person name="Zhong Z."/>
            <person name="Sun Z."/>
            <person name="Liu W."/>
            <person name="Zhang W."/>
            <person name="Zhang H."/>
        </authorList>
    </citation>
    <scope>NUCLEOTIDE SEQUENCE [LARGE SCALE GENOMIC DNA]</scope>
    <source>
        <strain evidence="5 6">DSM 17029</strain>
    </source>
</reference>
<dbReference type="GO" id="GO:0003700">
    <property type="term" value="F:DNA-binding transcription factor activity"/>
    <property type="evidence" value="ECO:0007669"/>
    <property type="project" value="InterPro"/>
</dbReference>
<dbReference type="InterPro" id="IPR003313">
    <property type="entry name" value="AraC-bd"/>
</dbReference>
<sequence>MRYEKIVPTENYPFKIFVFQMKSPDRLVPSHWHESGELLYCLSGELEVTFPNQTFKLAAGDLLFINSNMVHSSRSLVPGHCLAIQFPLEYLQTETEGEYGQRFLFDVTPDVQNQGIADLLEEIITQFKAGSLSQHLFVKSKILALLAELCESYTIPAAQIQDVKSLKHLERLKIVNEYIQEHFQEELSIQEVAAAFNYNASYFSRFYKKYMGITYSDYLTSLRLEAAYRSLRDTDATILEIAYLSGFATVKAFYNSFKKNYGLSPQQYRVKYFKKSH</sequence>
<dbReference type="GO" id="GO:0043565">
    <property type="term" value="F:sequence-specific DNA binding"/>
    <property type="evidence" value="ECO:0007669"/>
    <property type="project" value="InterPro"/>
</dbReference>
<evidence type="ECO:0000256" key="3">
    <source>
        <dbReference type="ARBA" id="ARBA00023163"/>
    </source>
</evidence>
<keyword evidence="2" id="KW-0238">DNA-binding</keyword>
<evidence type="ECO:0000313" key="6">
    <source>
        <dbReference type="Proteomes" id="UP000181884"/>
    </source>
</evidence>
<dbReference type="AlphaFoldDB" id="A0A1L8RJT4"/>
<proteinExistence type="predicted"/>
<evidence type="ECO:0000313" key="5">
    <source>
        <dbReference type="EMBL" id="OJG20008.1"/>
    </source>
</evidence>
<evidence type="ECO:0000256" key="1">
    <source>
        <dbReference type="ARBA" id="ARBA00023015"/>
    </source>
</evidence>
<dbReference type="EMBL" id="JXKH01000001">
    <property type="protein sequence ID" value="OJG20008.1"/>
    <property type="molecule type" value="Genomic_DNA"/>
</dbReference>
<name>A0A1L8RJT4_9ENTE</name>
<dbReference type="Gene3D" id="2.60.120.10">
    <property type="entry name" value="Jelly Rolls"/>
    <property type="match status" value="1"/>
</dbReference>
<dbReference type="InterPro" id="IPR014710">
    <property type="entry name" value="RmlC-like_jellyroll"/>
</dbReference>
<dbReference type="PANTHER" id="PTHR43280:SF2">
    <property type="entry name" value="HTH-TYPE TRANSCRIPTIONAL REGULATOR EXSA"/>
    <property type="match status" value="1"/>
</dbReference>